<evidence type="ECO:0000256" key="3">
    <source>
        <dbReference type="ARBA" id="ARBA00023143"/>
    </source>
</evidence>
<name>A0ABS7DQH2_9FIRM</name>
<dbReference type="Proteomes" id="UP000719942">
    <property type="component" value="Unassembled WGS sequence"/>
</dbReference>
<sequence>MVIQHNLSALFVLRQISINQALCDKSIRRLSSGYRINSAADDPAGLAVSEKMRAQIRGLQAAQQNTQDGISLVQTAEGNLNETQSILNRMMELAVQSSNGTYQNDTDRKNSSKEFESLKQEIDRIANTTDFNGTKLLNGSLAEITDPASPEYGKGGITLQVGADNSKDGQYTIHIPNLGIQGLGLDGTSIATQEGAQKAVDLIKKAADTVAGARGSLGAAQNGLERQLSCLSTMEDNLTAAESRIRDVDMAREMMELAQHNILVQAGMAMLAQANLQPQRILKLLEDSLPKNNRD</sequence>
<dbReference type="InterPro" id="IPR001029">
    <property type="entry name" value="Flagellin_N"/>
</dbReference>
<evidence type="ECO:0000256" key="1">
    <source>
        <dbReference type="ARBA" id="ARBA00005709"/>
    </source>
</evidence>
<comment type="function">
    <text evidence="4">Flagellin is the subunit protein which polymerizes to form the filaments of bacterial flagella.</text>
</comment>
<dbReference type="PANTHER" id="PTHR42792">
    <property type="entry name" value="FLAGELLIN"/>
    <property type="match status" value="1"/>
</dbReference>
<dbReference type="PANTHER" id="PTHR42792:SF2">
    <property type="entry name" value="FLAGELLIN"/>
    <property type="match status" value="1"/>
</dbReference>
<feature type="domain" description="Flagellin C-terminal" evidence="6">
    <location>
        <begin position="201"/>
        <end position="285"/>
    </location>
</feature>
<dbReference type="InterPro" id="IPR001492">
    <property type="entry name" value="Flagellin"/>
</dbReference>
<dbReference type="EMBL" id="JAGFNZ010000003">
    <property type="protein sequence ID" value="MBW7573065.1"/>
    <property type="molecule type" value="Genomic_DNA"/>
</dbReference>
<evidence type="ECO:0000259" key="6">
    <source>
        <dbReference type="Pfam" id="PF00700"/>
    </source>
</evidence>
<comment type="subcellular location">
    <subcellularLocation>
        <location evidence="4">Secreted</location>
    </subcellularLocation>
    <subcellularLocation>
        <location evidence="4">Bacterial flagellum</location>
    </subcellularLocation>
</comment>
<dbReference type="Gene3D" id="6.10.10.10">
    <property type="entry name" value="Flagellar export chaperone, C-terminal domain"/>
    <property type="match status" value="1"/>
</dbReference>
<feature type="domain" description="Flagellin N-terminal" evidence="5">
    <location>
        <begin position="3"/>
        <end position="140"/>
    </location>
</feature>
<proteinExistence type="inferred from homology"/>
<accession>A0ABS7DQH2</accession>
<evidence type="ECO:0000313" key="8">
    <source>
        <dbReference type="Proteomes" id="UP000719942"/>
    </source>
</evidence>
<dbReference type="InterPro" id="IPR046358">
    <property type="entry name" value="Flagellin_C"/>
</dbReference>
<protein>
    <recommendedName>
        <fullName evidence="2 4">Flagellin</fullName>
    </recommendedName>
</protein>
<comment type="similarity">
    <text evidence="1 4">Belongs to the bacterial flagellin family.</text>
</comment>
<evidence type="ECO:0000259" key="5">
    <source>
        <dbReference type="Pfam" id="PF00669"/>
    </source>
</evidence>
<dbReference type="PRINTS" id="PR00207">
    <property type="entry name" value="FLAGELLIN"/>
</dbReference>
<organism evidence="7 8">
    <name type="scientific">Caproiciproducens faecalis</name>
    <dbReference type="NCBI Taxonomy" id="2820301"/>
    <lineage>
        <taxon>Bacteria</taxon>
        <taxon>Bacillati</taxon>
        <taxon>Bacillota</taxon>
        <taxon>Clostridia</taxon>
        <taxon>Eubacteriales</taxon>
        <taxon>Acutalibacteraceae</taxon>
        <taxon>Caproiciproducens</taxon>
    </lineage>
</organism>
<evidence type="ECO:0000256" key="4">
    <source>
        <dbReference type="RuleBase" id="RU362073"/>
    </source>
</evidence>
<dbReference type="Pfam" id="PF00700">
    <property type="entry name" value="Flagellin_C"/>
    <property type="match status" value="1"/>
</dbReference>
<evidence type="ECO:0000256" key="2">
    <source>
        <dbReference type="ARBA" id="ARBA00020110"/>
    </source>
</evidence>
<keyword evidence="7" id="KW-0966">Cell projection</keyword>
<dbReference type="InterPro" id="IPR042187">
    <property type="entry name" value="Flagellin_C_sub2"/>
</dbReference>
<comment type="caution">
    <text evidence="7">The sequence shown here is derived from an EMBL/GenBank/DDBJ whole genome shotgun (WGS) entry which is preliminary data.</text>
</comment>
<keyword evidence="8" id="KW-1185">Reference proteome</keyword>
<gene>
    <name evidence="7" type="ORF">J5W02_09590</name>
</gene>
<reference evidence="7 8" key="1">
    <citation type="submission" date="2021-03" db="EMBL/GenBank/DDBJ databases">
        <title>Caproiciproducens sp. nov. isolated from feces of cow.</title>
        <authorList>
            <person name="Choi J.-Y."/>
        </authorList>
    </citation>
    <scope>NUCLEOTIDE SEQUENCE [LARGE SCALE GENOMIC DNA]</scope>
    <source>
        <strain evidence="7 8">AGMB10547</strain>
    </source>
</reference>
<keyword evidence="4" id="KW-0964">Secreted</keyword>
<dbReference type="Gene3D" id="1.20.1330.10">
    <property type="entry name" value="f41 fragment of flagellin, N-terminal domain"/>
    <property type="match status" value="1"/>
</dbReference>
<dbReference type="RefSeq" id="WP_219965466.1">
    <property type="nucleotide sequence ID" value="NZ_JAGFNZ010000003.1"/>
</dbReference>
<keyword evidence="7" id="KW-0282">Flagellum</keyword>
<dbReference type="Pfam" id="PF00669">
    <property type="entry name" value="Flagellin_N"/>
    <property type="match status" value="1"/>
</dbReference>
<keyword evidence="7" id="KW-0969">Cilium</keyword>
<keyword evidence="3 4" id="KW-0975">Bacterial flagellum</keyword>
<evidence type="ECO:0000313" key="7">
    <source>
        <dbReference type="EMBL" id="MBW7573065.1"/>
    </source>
</evidence>
<dbReference type="SUPFAM" id="SSF64518">
    <property type="entry name" value="Phase 1 flagellin"/>
    <property type="match status" value="1"/>
</dbReference>